<accession>A0AAD8IHC1</accession>
<name>A0AAD8IHC1_9APIA</name>
<evidence type="ECO:0000313" key="3">
    <source>
        <dbReference type="Proteomes" id="UP001237642"/>
    </source>
</evidence>
<dbReference type="PANTHER" id="PTHR31704">
    <property type="entry name" value="MYB/SANT-LIKE DNA-BINDING DOMAIN PROTEIN-RELATED"/>
    <property type="match status" value="1"/>
</dbReference>
<dbReference type="Pfam" id="PF12776">
    <property type="entry name" value="Myb_DNA-bind_3"/>
    <property type="match status" value="1"/>
</dbReference>
<keyword evidence="3" id="KW-1185">Reference proteome</keyword>
<organism evidence="2 3">
    <name type="scientific">Heracleum sosnowskyi</name>
    <dbReference type="NCBI Taxonomy" id="360622"/>
    <lineage>
        <taxon>Eukaryota</taxon>
        <taxon>Viridiplantae</taxon>
        <taxon>Streptophyta</taxon>
        <taxon>Embryophyta</taxon>
        <taxon>Tracheophyta</taxon>
        <taxon>Spermatophyta</taxon>
        <taxon>Magnoliopsida</taxon>
        <taxon>eudicotyledons</taxon>
        <taxon>Gunneridae</taxon>
        <taxon>Pentapetalae</taxon>
        <taxon>asterids</taxon>
        <taxon>campanulids</taxon>
        <taxon>Apiales</taxon>
        <taxon>Apiaceae</taxon>
        <taxon>Apioideae</taxon>
        <taxon>apioid superclade</taxon>
        <taxon>Tordylieae</taxon>
        <taxon>Tordyliinae</taxon>
        <taxon>Heracleum</taxon>
    </lineage>
</organism>
<feature type="domain" description="Myb/SANT-like" evidence="1">
    <location>
        <begin position="12"/>
        <end position="104"/>
    </location>
</feature>
<dbReference type="PANTHER" id="PTHR31704:SF37">
    <property type="entry name" value="HEAT SHOCK PROTEIN"/>
    <property type="match status" value="1"/>
</dbReference>
<comment type="caution">
    <text evidence="2">The sequence shown here is derived from an EMBL/GenBank/DDBJ whole genome shotgun (WGS) entry which is preliminary data.</text>
</comment>
<proteinExistence type="predicted"/>
<protein>
    <recommendedName>
        <fullName evidence="1">Myb/SANT-like domain-containing protein</fullName>
    </recommendedName>
</protein>
<reference evidence="2" key="2">
    <citation type="submission" date="2023-05" db="EMBL/GenBank/DDBJ databases">
        <authorList>
            <person name="Schelkunov M.I."/>
        </authorList>
    </citation>
    <scope>NUCLEOTIDE SEQUENCE</scope>
    <source>
        <strain evidence="2">Hsosn_3</strain>
        <tissue evidence="2">Leaf</tissue>
    </source>
</reference>
<evidence type="ECO:0000259" key="1">
    <source>
        <dbReference type="Pfam" id="PF12776"/>
    </source>
</evidence>
<reference evidence="2" key="1">
    <citation type="submission" date="2023-02" db="EMBL/GenBank/DDBJ databases">
        <title>Genome of toxic invasive species Heracleum sosnowskyi carries increased number of genes despite the absence of recent whole-genome duplications.</title>
        <authorList>
            <person name="Schelkunov M."/>
            <person name="Shtratnikova V."/>
            <person name="Makarenko M."/>
            <person name="Klepikova A."/>
            <person name="Omelchenko D."/>
            <person name="Novikova G."/>
            <person name="Obukhova E."/>
            <person name="Bogdanov V."/>
            <person name="Penin A."/>
            <person name="Logacheva M."/>
        </authorList>
    </citation>
    <scope>NUCLEOTIDE SEQUENCE</scope>
    <source>
        <strain evidence="2">Hsosn_3</strain>
        <tissue evidence="2">Leaf</tissue>
    </source>
</reference>
<sequence>MAATPPVTPNAKWTDELHKLFVELCAGEVIKGNKVGTTLNKEGWVAVHTEFVRQKNVPWTMRQFKNHWEAMKPDYQLFKKLKFGESGLGWNENTKTIEASPVWWLHKTQENPKYVKFRDKDLSLYMQYYDTLFGDIVATGQRAKAANTYSAVNLEVGEEFTEVGQSSNYNFGDSSNTYNYIDQSVNAFNPFAKVSYTLEEENEEESAENLFDWQVVCTAATYTLVYYYDTFVHKEPCRTSIRTGSRLIREILEGNDSRCYQDFRMNKVAF</sequence>
<dbReference type="InterPro" id="IPR024752">
    <property type="entry name" value="Myb/SANT-like_dom"/>
</dbReference>
<gene>
    <name evidence="2" type="ORF">POM88_022167</name>
</gene>
<dbReference type="AlphaFoldDB" id="A0AAD8IHC1"/>
<evidence type="ECO:0000313" key="2">
    <source>
        <dbReference type="EMBL" id="KAK1384432.1"/>
    </source>
</evidence>
<dbReference type="Proteomes" id="UP001237642">
    <property type="component" value="Unassembled WGS sequence"/>
</dbReference>
<dbReference type="EMBL" id="JAUIZM010000005">
    <property type="protein sequence ID" value="KAK1384432.1"/>
    <property type="molecule type" value="Genomic_DNA"/>
</dbReference>